<keyword evidence="11" id="KW-1185">Reference proteome</keyword>
<dbReference type="SUPFAM" id="SSF52540">
    <property type="entry name" value="P-loop containing nucleoside triphosphate hydrolases"/>
    <property type="match status" value="1"/>
</dbReference>
<dbReference type="CDD" id="cd03228">
    <property type="entry name" value="ABCC_MRP_Like"/>
    <property type="match status" value="1"/>
</dbReference>
<dbReference type="InterPro" id="IPR003593">
    <property type="entry name" value="AAA+_ATPase"/>
</dbReference>
<evidence type="ECO:0000259" key="9">
    <source>
        <dbReference type="PROSITE" id="PS50929"/>
    </source>
</evidence>
<dbReference type="GO" id="GO:0005886">
    <property type="term" value="C:plasma membrane"/>
    <property type="evidence" value="ECO:0007669"/>
    <property type="project" value="UniProtKB-SubCell"/>
</dbReference>
<dbReference type="EMBL" id="CP054719">
    <property type="protein sequence ID" value="QOL20442.1"/>
    <property type="molecule type" value="Genomic_DNA"/>
</dbReference>
<dbReference type="InterPro" id="IPR027417">
    <property type="entry name" value="P-loop_NTPase"/>
</dbReference>
<evidence type="ECO:0000313" key="11">
    <source>
        <dbReference type="Proteomes" id="UP000594001"/>
    </source>
</evidence>
<dbReference type="AlphaFoldDB" id="A0A7L9RV41"/>
<evidence type="ECO:0000256" key="6">
    <source>
        <dbReference type="ARBA" id="ARBA00023136"/>
    </source>
</evidence>
<evidence type="ECO:0000256" key="7">
    <source>
        <dbReference type="SAM" id="Phobius"/>
    </source>
</evidence>
<dbReference type="PROSITE" id="PS50929">
    <property type="entry name" value="ABC_TM1F"/>
    <property type="match status" value="1"/>
</dbReference>
<dbReference type="GO" id="GO:0140359">
    <property type="term" value="F:ABC-type transporter activity"/>
    <property type="evidence" value="ECO:0007669"/>
    <property type="project" value="InterPro"/>
</dbReference>
<evidence type="ECO:0000256" key="1">
    <source>
        <dbReference type="ARBA" id="ARBA00004651"/>
    </source>
</evidence>
<dbReference type="GO" id="GO:0034040">
    <property type="term" value="F:ATPase-coupled lipid transmembrane transporter activity"/>
    <property type="evidence" value="ECO:0007669"/>
    <property type="project" value="TreeGrafter"/>
</dbReference>
<feature type="transmembrane region" description="Helical" evidence="7">
    <location>
        <begin position="139"/>
        <end position="160"/>
    </location>
</feature>
<dbReference type="PRINTS" id="PR00364">
    <property type="entry name" value="DISEASERSIST"/>
</dbReference>
<feature type="transmembrane region" description="Helical" evidence="7">
    <location>
        <begin position="252"/>
        <end position="274"/>
    </location>
</feature>
<feature type="domain" description="ABC transmembrane type-1" evidence="9">
    <location>
        <begin position="26"/>
        <end position="303"/>
    </location>
</feature>
<dbReference type="RefSeq" id="WP_350331986.1">
    <property type="nucleotide sequence ID" value="NZ_CP054719.1"/>
</dbReference>
<dbReference type="KEGG" id="pbal:CPBP_01236"/>
<dbReference type="Proteomes" id="UP000594001">
    <property type="component" value="Chromosome"/>
</dbReference>
<feature type="domain" description="ABC transporter" evidence="8">
    <location>
        <begin position="336"/>
        <end position="519"/>
    </location>
</feature>
<evidence type="ECO:0000256" key="5">
    <source>
        <dbReference type="ARBA" id="ARBA00022989"/>
    </source>
</evidence>
<sequence length="519" mass="58884">MNKIIRIFTLLLPYLWGSFKVRIATLLTLFLIGIDIVAATFFPYIWKNIIAADIKPTTASWFLGMTLLLFVCWTIKKTAPHFREIVFFTVTNQAIKSIRLRTILKSHTISFLNLEKYNVQEIISATTRVSQSIRQFMRVSFISIFPSISKVISLSIALALTDAICFGIISAAYCSLIVSAFCLRYYSQAKIKAWHLTDNVTVAVAHSLHTTSSARFNLSAETKHLSHLFDLEATAWEKHNVALYTLHLAQDFIFYIGSGIVFSIVMIDYAHGIIKLDKLVLIYGLISSMYSPLLEITRNMTRFFGGIIDLNKTLDILNLPSENKHIQLQNIHPQPIQLDNVSFGYPEKKPLLHNINLTINPGDRIGIFGPSGVGKSTLCHILTGLISPTAGTATYGQTDLYQIQSESLGQVLCYIPQDHTHRELETHEHEHGLELKKKAFSGGEHQRYLINRALEKKPQIIILDETTNALDRKSVDQFIYAILQTVPTVIMITHRQTTLRKMNRFFELKNGHLNEVHQE</sequence>
<dbReference type="SUPFAM" id="SSF90123">
    <property type="entry name" value="ABC transporter transmembrane region"/>
    <property type="match status" value="1"/>
</dbReference>
<dbReference type="PROSITE" id="PS50893">
    <property type="entry name" value="ABC_TRANSPORTER_2"/>
    <property type="match status" value="1"/>
</dbReference>
<evidence type="ECO:0000313" key="10">
    <source>
        <dbReference type="EMBL" id="QOL20442.1"/>
    </source>
</evidence>
<keyword evidence="5 7" id="KW-1133">Transmembrane helix</keyword>
<dbReference type="GO" id="GO:0016887">
    <property type="term" value="F:ATP hydrolysis activity"/>
    <property type="evidence" value="ECO:0007669"/>
    <property type="project" value="InterPro"/>
</dbReference>
<dbReference type="InterPro" id="IPR011527">
    <property type="entry name" value="ABC1_TM_dom"/>
</dbReference>
<keyword evidence="2 7" id="KW-0812">Transmembrane</keyword>
<evidence type="ECO:0000256" key="2">
    <source>
        <dbReference type="ARBA" id="ARBA00022692"/>
    </source>
</evidence>
<dbReference type="InterPro" id="IPR036640">
    <property type="entry name" value="ABC1_TM_sf"/>
</dbReference>
<keyword evidence="3" id="KW-0547">Nucleotide-binding</keyword>
<reference evidence="10 11" key="1">
    <citation type="submission" date="2020-06" db="EMBL/GenBank/DDBJ databases">
        <title>The endosymbiont of the kinetoplastid Bodo saltans is a Paracaedibacter-like alpha-proteobacterium possessing a putative toxin-antitoxin system.</title>
        <authorList>
            <person name="Midha S."/>
            <person name="Rigden D.J."/>
            <person name="Siozios S."/>
            <person name="Hurst G.D.D."/>
            <person name="Jackson A.P."/>
        </authorList>
    </citation>
    <scope>NUCLEOTIDE SEQUENCE [LARGE SCALE GENOMIC DNA]</scope>
    <source>
        <strain evidence="10">Lake Konstanz</strain>
    </source>
</reference>
<dbReference type="InterPro" id="IPR003439">
    <property type="entry name" value="ABC_transporter-like_ATP-bd"/>
</dbReference>
<dbReference type="PANTHER" id="PTHR24221:SF654">
    <property type="entry name" value="ATP-BINDING CASSETTE SUB-FAMILY B MEMBER 6"/>
    <property type="match status" value="1"/>
</dbReference>
<evidence type="ECO:0000256" key="3">
    <source>
        <dbReference type="ARBA" id="ARBA00022741"/>
    </source>
</evidence>
<dbReference type="InterPro" id="IPR039421">
    <property type="entry name" value="Type_1_exporter"/>
</dbReference>
<dbReference type="SMART" id="SM00382">
    <property type="entry name" value="AAA"/>
    <property type="match status" value="1"/>
</dbReference>
<gene>
    <name evidence="10" type="primary">atm1_2</name>
    <name evidence="10" type="ORF">CPBP_01236</name>
</gene>
<evidence type="ECO:0000256" key="4">
    <source>
        <dbReference type="ARBA" id="ARBA00022840"/>
    </source>
</evidence>
<protein>
    <submittedName>
        <fullName evidence="10">ATM1-type heavy metal exporter</fullName>
    </submittedName>
</protein>
<organism evidence="10 11">
    <name type="scientific">Candidatus Bodocaedibacter vickermanii</name>
    <dbReference type="NCBI Taxonomy" id="2741701"/>
    <lineage>
        <taxon>Bacteria</taxon>
        <taxon>Pseudomonadati</taxon>
        <taxon>Pseudomonadota</taxon>
        <taxon>Alphaproteobacteria</taxon>
        <taxon>Holosporales</taxon>
        <taxon>Candidatus Paracaedibacteraceae</taxon>
        <taxon>Candidatus Bodocaedibacter</taxon>
    </lineage>
</organism>
<dbReference type="Pfam" id="PF00005">
    <property type="entry name" value="ABC_tran"/>
    <property type="match status" value="1"/>
</dbReference>
<feature type="transmembrane region" description="Helical" evidence="7">
    <location>
        <begin position="58"/>
        <end position="75"/>
    </location>
</feature>
<keyword evidence="6 7" id="KW-0472">Membrane</keyword>
<proteinExistence type="predicted"/>
<evidence type="ECO:0000259" key="8">
    <source>
        <dbReference type="PROSITE" id="PS50893"/>
    </source>
</evidence>
<name>A0A7L9RV41_9PROT</name>
<dbReference type="Gene3D" id="3.40.50.300">
    <property type="entry name" value="P-loop containing nucleotide triphosphate hydrolases"/>
    <property type="match status" value="2"/>
</dbReference>
<accession>A0A7L9RV41</accession>
<feature type="transmembrane region" description="Helical" evidence="7">
    <location>
        <begin position="21"/>
        <end position="46"/>
    </location>
</feature>
<comment type="subcellular location">
    <subcellularLocation>
        <location evidence="1">Cell membrane</location>
        <topology evidence="1">Multi-pass membrane protein</topology>
    </subcellularLocation>
</comment>
<dbReference type="Gene3D" id="1.20.1560.10">
    <property type="entry name" value="ABC transporter type 1, transmembrane domain"/>
    <property type="match status" value="1"/>
</dbReference>
<dbReference type="PANTHER" id="PTHR24221">
    <property type="entry name" value="ATP-BINDING CASSETTE SUB-FAMILY B"/>
    <property type="match status" value="1"/>
</dbReference>
<keyword evidence="4" id="KW-0067">ATP-binding</keyword>
<feature type="transmembrane region" description="Helical" evidence="7">
    <location>
        <begin position="166"/>
        <end position="186"/>
    </location>
</feature>
<dbReference type="GO" id="GO:0005524">
    <property type="term" value="F:ATP binding"/>
    <property type="evidence" value="ECO:0007669"/>
    <property type="project" value="UniProtKB-KW"/>
</dbReference>